<reference evidence="3 4" key="1">
    <citation type="submission" date="2023-06" db="EMBL/GenBank/DDBJ databases">
        <title>Rock-solubilizing bacteria, Microbacterium invictum, promotes re-establishment of vegetation in rocky wasteland by accelerating rock bio-weathering and reshaping soil bacterial community.</title>
        <authorList>
            <person name="Liu C."/>
        </authorList>
    </citation>
    <scope>NUCLEOTIDE SEQUENCE [LARGE SCALE GENOMIC DNA]</scope>
    <source>
        <strain evidence="3 4">X-18</strain>
    </source>
</reference>
<sequence>MTGATGNLGGRIVQQLLARVPAEEIGVSVRDASRASALAQRGVRVRTGDFTRPATLEHAFQDADQVCVVSAAIRGGGAFEANRSAIDAAIAVGAARILYTSHQAASADSLFPPQHAHAATQTYLAQQAVPFVALRNGFYANALGIHLPSALSTGQIIVPEDGPVSWTAHDDLAEATALALTRADTVDGISPPLTGSASLDLGAVAGLLSTLTGRTITRVTVSDEEWRAMAIARGLSPLVADFSLGMFRAARRGEFDAVDPTLERMLGRPTLPVEHTLRELLESHASTSAGNRRETMRLDPPRATA</sequence>
<keyword evidence="4" id="KW-1185">Reference proteome</keyword>
<feature type="region of interest" description="Disordered" evidence="1">
    <location>
        <begin position="283"/>
        <end position="305"/>
    </location>
</feature>
<protein>
    <submittedName>
        <fullName evidence="3">NAD(P)H-binding protein</fullName>
    </submittedName>
</protein>
<evidence type="ECO:0000256" key="1">
    <source>
        <dbReference type="SAM" id="MobiDB-lite"/>
    </source>
</evidence>
<evidence type="ECO:0000259" key="2">
    <source>
        <dbReference type="Pfam" id="PF13460"/>
    </source>
</evidence>
<feature type="domain" description="NAD(P)-binding" evidence="2">
    <location>
        <begin position="3"/>
        <end position="138"/>
    </location>
</feature>
<evidence type="ECO:0000313" key="4">
    <source>
        <dbReference type="Proteomes" id="UP001324533"/>
    </source>
</evidence>
<dbReference type="InterPro" id="IPR052718">
    <property type="entry name" value="NmrA-type_oxidoreductase"/>
</dbReference>
<gene>
    <name evidence="3" type="ORF">T9R20_01925</name>
</gene>
<dbReference type="EMBL" id="CP139779">
    <property type="protein sequence ID" value="WQB70739.1"/>
    <property type="molecule type" value="Genomic_DNA"/>
</dbReference>
<name>A0ABZ0VB83_9MICO</name>
<dbReference type="Gene3D" id="3.40.50.720">
    <property type="entry name" value="NAD(P)-binding Rossmann-like Domain"/>
    <property type="match status" value="1"/>
</dbReference>
<dbReference type="Gene3D" id="3.90.25.10">
    <property type="entry name" value="UDP-galactose 4-epimerase, domain 1"/>
    <property type="match status" value="1"/>
</dbReference>
<accession>A0ABZ0VB83</accession>
<dbReference type="InterPro" id="IPR016040">
    <property type="entry name" value="NAD(P)-bd_dom"/>
</dbReference>
<dbReference type="PANTHER" id="PTHR47129:SF1">
    <property type="entry name" value="NMRA-LIKE DOMAIN-CONTAINING PROTEIN"/>
    <property type="match status" value="1"/>
</dbReference>
<proteinExistence type="predicted"/>
<dbReference type="Pfam" id="PF13460">
    <property type="entry name" value="NAD_binding_10"/>
    <property type="match status" value="1"/>
</dbReference>
<organism evidence="3 4">
    <name type="scientific">Microbacterium invictum</name>
    <dbReference type="NCBI Taxonomy" id="515415"/>
    <lineage>
        <taxon>Bacteria</taxon>
        <taxon>Bacillati</taxon>
        <taxon>Actinomycetota</taxon>
        <taxon>Actinomycetes</taxon>
        <taxon>Micrococcales</taxon>
        <taxon>Microbacteriaceae</taxon>
        <taxon>Microbacterium</taxon>
    </lineage>
</organism>
<dbReference type="Proteomes" id="UP001324533">
    <property type="component" value="Chromosome"/>
</dbReference>
<dbReference type="SUPFAM" id="SSF51735">
    <property type="entry name" value="NAD(P)-binding Rossmann-fold domains"/>
    <property type="match status" value="1"/>
</dbReference>
<dbReference type="PANTHER" id="PTHR47129">
    <property type="entry name" value="QUINONE OXIDOREDUCTASE 2"/>
    <property type="match status" value="1"/>
</dbReference>
<dbReference type="RefSeq" id="WP_322410876.1">
    <property type="nucleotide sequence ID" value="NZ_CP139779.1"/>
</dbReference>
<feature type="compositionally biased region" description="Basic and acidic residues" evidence="1">
    <location>
        <begin position="291"/>
        <end position="305"/>
    </location>
</feature>
<dbReference type="InterPro" id="IPR036291">
    <property type="entry name" value="NAD(P)-bd_dom_sf"/>
</dbReference>
<evidence type="ECO:0000313" key="3">
    <source>
        <dbReference type="EMBL" id="WQB70739.1"/>
    </source>
</evidence>